<keyword evidence="2" id="KW-1185">Reference proteome</keyword>
<name>A0A445M6R1_GLYSO</name>
<evidence type="ECO:0000313" key="1">
    <source>
        <dbReference type="EMBL" id="RZC31276.1"/>
    </source>
</evidence>
<comment type="caution">
    <text evidence="1">The sequence shown here is derived from an EMBL/GenBank/DDBJ whole genome shotgun (WGS) entry which is preliminary data.</text>
</comment>
<gene>
    <name evidence="1" type="ORF">D0Y65_002293</name>
</gene>
<dbReference type="AlphaFoldDB" id="A0A445M6R1"/>
<organism evidence="1 2">
    <name type="scientific">Glycine soja</name>
    <name type="common">Wild soybean</name>
    <dbReference type="NCBI Taxonomy" id="3848"/>
    <lineage>
        <taxon>Eukaryota</taxon>
        <taxon>Viridiplantae</taxon>
        <taxon>Streptophyta</taxon>
        <taxon>Embryophyta</taxon>
        <taxon>Tracheophyta</taxon>
        <taxon>Spermatophyta</taxon>
        <taxon>Magnoliopsida</taxon>
        <taxon>eudicotyledons</taxon>
        <taxon>Gunneridae</taxon>
        <taxon>Pentapetalae</taxon>
        <taxon>rosids</taxon>
        <taxon>fabids</taxon>
        <taxon>Fabales</taxon>
        <taxon>Fabaceae</taxon>
        <taxon>Papilionoideae</taxon>
        <taxon>50 kb inversion clade</taxon>
        <taxon>NPAAA clade</taxon>
        <taxon>indigoferoid/millettioid clade</taxon>
        <taxon>Phaseoleae</taxon>
        <taxon>Glycine</taxon>
        <taxon>Glycine subgen. Soja</taxon>
    </lineage>
</organism>
<accession>A0A445M6R1</accession>
<evidence type="ECO:0000313" key="2">
    <source>
        <dbReference type="Proteomes" id="UP000289340"/>
    </source>
</evidence>
<proteinExistence type="predicted"/>
<dbReference type="EMBL" id="QZWG01000001">
    <property type="protein sequence ID" value="RZC31276.1"/>
    <property type="molecule type" value="Genomic_DNA"/>
</dbReference>
<sequence>MLLLFIGRMVAIEYMRGPVALALLPAKCRSWQIYSMNRSHSQGLLATLTPKKLEKEADKRGLATKETIDPIVAFSRPPPLPPFLGPLVALSLLETWWNRGTDEDGK</sequence>
<reference evidence="1 2" key="1">
    <citation type="submission" date="2018-09" db="EMBL/GenBank/DDBJ databases">
        <title>A high-quality reference genome of wild soybean provides a powerful tool to mine soybean genomes.</title>
        <authorList>
            <person name="Xie M."/>
            <person name="Chung C.Y.L."/>
            <person name="Li M.-W."/>
            <person name="Wong F.-L."/>
            <person name="Chan T.-F."/>
            <person name="Lam H.-M."/>
        </authorList>
    </citation>
    <scope>NUCLEOTIDE SEQUENCE [LARGE SCALE GENOMIC DNA]</scope>
    <source>
        <strain evidence="2">cv. W05</strain>
        <tissue evidence="1">Hypocotyl of etiolated seedlings</tissue>
    </source>
</reference>
<dbReference type="Proteomes" id="UP000289340">
    <property type="component" value="Chromosome 1"/>
</dbReference>
<protein>
    <submittedName>
        <fullName evidence="1">Uncharacterized protein</fullName>
    </submittedName>
</protein>